<evidence type="ECO:0000313" key="5">
    <source>
        <dbReference type="EMBL" id="KAG8480676.1"/>
    </source>
</evidence>
<dbReference type="Pfam" id="PF00665">
    <property type="entry name" value="rve"/>
    <property type="match status" value="1"/>
</dbReference>
<dbReference type="InterPro" id="IPR039537">
    <property type="entry name" value="Retrotran_Ty1/copia-like"/>
</dbReference>
<protein>
    <recommendedName>
        <fullName evidence="4">Integrase catalytic domain-containing protein</fullName>
    </recommendedName>
</protein>
<name>A0A8J5YJA4_9ROSI</name>
<accession>A0A8J5YJA4</accession>
<dbReference type="Pfam" id="PF14223">
    <property type="entry name" value="Retrotran_gag_2"/>
    <property type="match status" value="1"/>
</dbReference>
<comment type="caution">
    <text evidence="5">The sequence shown here is derived from an EMBL/GenBank/DDBJ whole genome shotgun (WGS) entry which is preliminary data.</text>
</comment>
<dbReference type="InterPro" id="IPR025724">
    <property type="entry name" value="GAG-pre-integrase_dom"/>
</dbReference>
<dbReference type="InterPro" id="IPR013103">
    <property type="entry name" value="RVT_2"/>
</dbReference>
<dbReference type="SUPFAM" id="SSF56672">
    <property type="entry name" value="DNA/RNA polymerases"/>
    <property type="match status" value="1"/>
</dbReference>
<dbReference type="EMBL" id="JAHUZN010000010">
    <property type="protein sequence ID" value="KAG8480676.1"/>
    <property type="molecule type" value="Genomic_DNA"/>
</dbReference>
<dbReference type="InterPro" id="IPR012337">
    <property type="entry name" value="RNaseH-like_sf"/>
</dbReference>
<dbReference type="InterPro" id="IPR043502">
    <property type="entry name" value="DNA/RNA_pol_sf"/>
</dbReference>
<proteinExistence type="predicted"/>
<dbReference type="InterPro" id="IPR057670">
    <property type="entry name" value="SH3_retrovirus"/>
</dbReference>
<keyword evidence="1" id="KW-0479">Metal-binding</keyword>
<dbReference type="Pfam" id="PF07727">
    <property type="entry name" value="RVT_2"/>
    <property type="match status" value="1"/>
</dbReference>
<dbReference type="GO" id="GO:0003676">
    <property type="term" value="F:nucleic acid binding"/>
    <property type="evidence" value="ECO:0007669"/>
    <property type="project" value="InterPro"/>
</dbReference>
<organism evidence="5 6">
    <name type="scientific">Gossypium anomalum</name>
    <dbReference type="NCBI Taxonomy" id="47600"/>
    <lineage>
        <taxon>Eukaryota</taxon>
        <taxon>Viridiplantae</taxon>
        <taxon>Streptophyta</taxon>
        <taxon>Embryophyta</taxon>
        <taxon>Tracheophyta</taxon>
        <taxon>Spermatophyta</taxon>
        <taxon>Magnoliopsida</taxon>
        <taxon>eudicotyledons</taxon>
        <taxon>Gunneridae</taxon>
        <taxon>Pentapetalae</taxon>
        <taxon>rosids</taxon>
        <taxon>malvids</taxon>
        <taxon>Malvales</taxon>
        <taxon>Malvaceae</taxon>
        <taxon>Malvoideae</taxon>
        <taxon>Gossypium</taxon>
    </lineage>
</organism>
<evidence type="ECO:0000313" key="6">
    <source>
        <dbReference type="Proteomes" id="UP000701853"/>
    </source>
</evidence>
<evidence type="ECO:0000256" key="2">
    <source>
        <dbReference type="ARBA" id="ARBA00022801"/>
    </source>
</evidence>
<feature type="region of interest" description="Disordered" evidence="3">
    <location>
        <begin position="935"/>
        <end position="977"/>
    </location>
</feature>
<dbReference type="Proteomes" id="UP000701853">
    <property type="component" value="Chromosome 10"/>
</dbReference>
<dbReference type="GO" id="GO:0016787">
    <property type="term" value="F:hydrolase activity"/>
    <property type="evidence" value="ECO:0007669"/>
    <property type="project" value="UniProtKB-KW"/>
</dbReference>
<dbReference type="CDD" id="cd09272">
    <property type="entry name" value="RNase_HI_RT_Ty1"/>
    <property type="match status" value="1"/>
</dbReference>
<dbReference type="InterPro" id="IPR001584">
    <property type="entry name" value="Integrase_cat-core"/>
</dbReference>
<gene>
    <name evidence="5" type="ORF">CXB51_025207</name>
</gene>
<dbReference type="Gene3D" id="3.30.420.10">
    <property type="entry name" value="Ribonuclease H-like superfamily/Ribonuclease H"/>
    <property type="match status" value="1"/>
</dbReference>
<dbReference type="Pfam" id="PF13976">
    <property type="entry name" value="gag_pre-integrs"/>
    <property type="match status" value="1"/>
</dbReference>
<dbReference type="PANTHER" id="PTHR42648">
    <property type="entry name" value="TRANSPOSASE, PUTATIVE-RELATED"/>
    <property type="match status" value="1"/>
</dbReference>
<feature type="domain" description="Integrase catalytic" evidence="4">
    <location>
        <begin position="650"/>
        <end position="813"/>
    </location>
</feature>
<dbReference type="GO" id="GO:0046872">
    <property type="term" value="F:metal ion binding"/>
    <property type="evidence" value="ECO:0007669"/>
    <property type="project" value="UniProtKB-KW"/>
</dbReference>
<dbReference type="SUPFAM" id="SSF53098">
    <property type="entry name" value="Ribonuclease H-like"/>
    <property type="match status" value="1"/>
</dbReference>
<sequence>MVVPTSADSDSAELSPVFFNGERVVHSFPRHDVVKLTDATFVLWQQQVKLILDGYDLLGFLDGTVPPPPRNLHIADGVLAPNPSALVFKQQDRLLTSWLLTTINSALLPSFTEARSACDVWNTASELFAADTGAKQSRLRHELHSLKKCTLSVTAYVTRIKNICSILETSGSRISDTEKLEIILAGLPPEFKGVVSSASLSTGPLSLQRVVNALVECETRLHRATQDVSLHANLVESASICNRFGHLAQRCYYRYRRESEDSPPVFNRSIEVPLPGHGFGVSNDGKGENEWGFHAKAPRFSYSPFIGQNRFGVGQNQLYVGQNQVAASAGDYGYQSARGPLAYNDPNFQMARGPHYTYNDPRLVHLPRYSGPIPYGRDVGSFRGPGLVPNENDVARPDAPSAPITNHVQVSPPWEPGLNVGLDGASVPWLTKPRARVYSGSDPCIGLPRVGDINASDYSDASGSNVNTAQVGSNGVGGDSYLLMPIGTSSWYPDSGASHHVCRDLMALRDTTPYSGTSSLLMGDGTPAKIVSIGSRNLSTPLKLLRLSNDIKTKDTLLKGHIRDGLYHFSVSAVDPFVAHAKLQNKPVDCPVDCPVFSLWHSRLGHPSGTVVRSVLQKCNIAFNKSCVDGVCSACQKGKSHKLPFSISNTVYQPFELVVSDLWGPGAVACENKWYYVTFVDVCTRFTWLYLLTQKSQALECFTRFQQLIKTQFGKTIKQFQSDWGGEYRAFTRVLASQGIIHRLTCPYTSEQNGIAERKHRHIVDMGLTLLAQAGLSMRYWGYAFCCAVHLINRLPTPVLQGKSPFQVLYGQDPTYDHLRVFGCCCYPYLRSFSSNKLEFRSQPSTILGYSTQHKGYQCLLPDGKIVVSRYVVFDKTKFLSSKDPCTTLGLNPGVTVSTTVPLVRGVVSHLVVPVADFPILPSVSSLAVSGNDSESPSMLLIPTEPTASGTGSIESEAPSNGSTTSCGSHNVLNNTNTHPMVTRAKAGIFKPRALSVEAMEPSTIEEALSSAEWRAAAQAEYEALIRNSTWDLVPLPPSRKVIGCKWLFKIKRNPDSTIAKRKARLVAKGCSQVPGFDFKETFSPVVKPATIRVILSVAVSRGWPLRQVDVNNAFLNGDIDTEVFMHQPPGYVQTGLDGKQLVCRLKKALYGLRQAPRAWFDKLKCFFVSIGFVASRSDASLFVRTQSESTLYVLVYVDDIIITGSSSTIIDWFVRLLHEKFSLKDMGDLHFFLGIEVTRSSTGSVHLCQAKYIRDILARASMAIAKSVTTPMVSSSVMSKDDGECLVDPTEFRSLAGALQYVVLTRPDIAYAVNRICQFMHNPTSLHMTALKRILRYLCGTIDFGIVIQPTDRLSLTTYTDANWRLDFDDRRSTSGFCVYFGAALVSWGSKKQQVVSRSTAEAEYRSLATTTSEVLWLLSLLQELHLKSTDTPTIWCDSSGAVAVAANPVLHSKFKHVELDLFFVREKVTDGSIFVSEVPACDQAADIFTKPLSTTLFSQFRKFLRVFSVRELDECKGSVS</sequence>
<dbReference type="OrthoDB" id="414945at2759"/>
<dbReference type="GO" id="GO:0015074">
    <property type="term" value="P:DNA integration"/>
    <property type="evidence" value="ECO:0007669"/>
    <property type="project" value="InterPro"/>
</dbReference>
<dbReference type="InterPro" id="IPR036397">
    <property type="entry name" value="RNaseH_sf"/>
</dbReference>
<dbReference type="Pfam" id="PF25597">
    <property type="entry name" value="SH3_retrovirus"/>
    <property type="match status" value="1"/>
</dbReference>
<keyword evidence="6" id="KW-1185">Reference proteome</keyword>
<evidence type="ECO:0000259" key="4">
    <source>
        <dbReference type="PROSITE" id="PS50994"/>
    </source>
</evidence>
<evidence type="ECO:0000256" key="3">
    <source>
        <dbReference type="SAM" id="MobiDB-lite"/>
    </source>
</evidence>
<evidence type="ECO:0000256" key="1">
    <source>
        <dbReference type="ARBA" id="ARBA00022723"/>
    </source>
</evidence>
<dbReference type="PROSITE" id="PS50994">
    <property type="entry name" value="INTEGRASE"/>
    <property type="match status" value="1"/>
</dbReference>
<reference evidence="5 6" key="1">
    <citation type="journal article" date="2021" name="bioRxiv">
        <title>The Gossypium anomalum genome as a resource for cotton improvement and evolutionary analysis of hybrid incompatibility.</title>
        <authorList>
            <person name="Grover C.E."/>
            <person name="Yuan D."/>
            <person name="Arick M.A."/>
            <person name="Miller E.R."/>
            <person name="Hu G."/>
            <person name="Peterson D.G."/>
            <person name="Wendel J.F."/>
            <person name="Udall J.A."/>
        </authorList>
    </citation>
    <scope>NUCLEOTIDE SEQUENCE [LARGE SCALE GENOMIC DNA]</scope>
    <source>
        <strain evidence="5">JFW-Udall</strain>
        <tissue evidence="5">Leaf</tissue>
    </source>
</reference>
<dbReference type="PANTHER" id="PTHR42648:SF26">
    <property type="entry name" value="INTEGRASE CATALYTIC DOMAIN-CONTAINING PROTEIN"/>
    <property type="match status" value="1"/>
</dbReference>
<feature type="compositionally biased region" description="Polar residues" evidence="3">
    <location>
        <begin position="946"/>
        <end position="977"/>
    </location>
</feature>
<keyword evidence="2" id="KW-0378">Hydrolase</keyword>